<comment type="caution">
    <text evidence="2">The sequence shown here is derived from an EMBL/GenBank/DDBJ whole genome shotgun (WGS) entry which is preliminary data.</text>
</comment>
<keyword evidence="2" id="KW-0808">Transferase</keyword>
<keyword evidence="3" id="KW-1185">Reference proteome</keyword>
<dbReference type="Pfam" id="PF00583">
    <property type="entry name" value="Acetyltransf_1"/>
    <property type="match status" value="1"/>
</dbReference>
<dbReference type="GO" id="GO:0016747">
    <property type="term" value="F:acyltransferase activity, transferring groups other than amino-acyl groups"/>
    <property type="evidence" value="ECO:0007669"/>
    <property type="project" value="InterPro"/>
</dbReference>
<sequence length="172" mass="19792">MFNIRISTLEDMPSIAKVHVESWRTTYKGIVDSQFIENLTYEWSEKRHLNVLSNKDMFIYVVEDKQGNIIGFTSGGPERTNDPLYDGELHAIYLLDEYQGLGLGRKLFTAVTRRLREDGFNSLIVLVLENNISAREFYKSLGGKEVREGMLELKGQKYKDIAYGWTEIASLI</sequence>
<evidence type="ECO:0000313" key="3">
    <source>
        <dbReference type="Proteomes" id="UP000281498"/>
    </source>
</evidence>
<gene>
    <name evidence="2" type="ORF">CR203_24585</name>
</gene>
<dbReference type="InterPro" id="IPR016181">
    <property type="entry name" value="Acyl_CoA_acyltransferase"/>
</dbReference>
<accession>A0A3A9KIN8</accession>
<dbReference type="EMBL" id="PDOE01000042">
    <property type="protein sequence ID" value="RKL64746.1"/>
    <property type="molecule type" value="Genomic_DNA"/>
</dbReference>
<dbReference type="Gene3D" id="3.40.630.30">
    <property type="match status" value="1"/>
</dbReference>
<evidence type="ECO:0000313" key="2">
    <source>
        <dbReference type="EMBL" id="RKL64746.1"/>
    </source>
</evidence>
<organism evidence="2 3">
    <name type="scientific">Salipaludibacillus neizhouensis</name>
    <dbReference type="NCBI Taxonomy" id="885475"/>
    <lineage>
        <taxon>Bacteria</taxon>
        <taxon>Bacillati</taxon>
        <taxon>Bacillota</taxon>
        <taxon>Bacilli</taxon>
        <taxon>Bacillales</taxon>
        <taxon>Bacillaceae</taxon>
    </lineage>
</organism>
<protein>
    <submittedName>
        <fullName evidence="2">GNAT family N-acetyltransferase</fullName>
    </submittedName>
</protein>
<dbReference type="SUPFAM" id="SSF55729">
    <property type="entry name" value="Acyl-CoA N-acyltransferases (Nat)"/>
    <property type="match status" value="1"/>
</dbReference>
<dbReference type="RefSeq" id="WP_110939038.1">
    <property type="nucleotide sequence ID" value="NZ_KZ614148.1"/>
</dbReference>
<dbReference type="PROSITE" id="PS51186">
    <property type="entry name" value="GNAT"/>
    <property type="match status" value="1"/>
</dbReference>
<dbReference type="CDD" id="cd04301">
    <property type="entry name" value="NAT_SF"/>
    <property type="match status" value="1"/>
</dbReference>
<evidence type="ECO:0000259" key="1">
    <source>
        <dbReference type="PROSITE" id="PS51186"/>
    </source>
</evidence>
<dbReference type="Proteomes" id="UP000281498">
    <property type="component" value="Unassembled WGS sequence"/>
</dbReference>
<dbReference type="InterPro" id="IPR000182">
    <property type="entry name" value="GNAT_dom"/>
</dbReference>
<name>A0A3A9KIN8_9BACI</name>
<feature type="domain" description="N-acetyltransferase" evidence="1">
    <location>
        <begin position="2"/>
        <end position="160"/>
    </location>
</feature>
<dbReference type="AlphaFoldDB" id="A0A3A9KIN8"/>
<reference evidence="2 3" key="1">
    <citation type="submission" date="2017-10" db="EMBL/GenBank/DDBJ databases">
        <title>Bacillus sp. nov., a halophilic bacterium isolated from a Keqin Lake.</title>
        <authorList>
            <person name="Wang H."/>
        </authorList>
    </citation>
    <scope>NUCLEOTIDE SEQUENCE [LARGE SCALE GENOMIC DNA]</scope>
    <source>
        <strain evidence="2 3">KCTC 13187</strain>
    </source>
</reference>
<proteinExistence type="predicted"/>
<dbReference type="OrthoDB" id="5292888at2"/>